<dbReference type="OrthoDB" id="3647at2759"/>
<dbReference type="Proteomes" id="UP001163046">
    <property type="component" value="Unassembled WGS sequence"/>
</dbReference>
<dbReference type="InterPro" id="IPR029063">
    <property type="entry name" value="SAM-dependent_MTases_sf"/>
</dbReference>
<dbReference type="AlphaFoldDB" id="A0A9X0CE65"/>
<keyword evidence="3" id="KW-1185">Reference proteome</keyword>
<feature type="domain" description="Methyltransferase" evidence="1">
    <location>
        <begin position="52"/>
        <end position="92"/>
    </location>
</feature>
<dbReference type="SUPFAM" id="SSF53335">
    <property type="entry name" value="S-adenosyl-L-methionine-dependent methyltransferases"/>
    <property type="match status" value="1"/>
</dbReference>
<keyword evidence="2" id="KW-0489">Methyltransferase</keyword>
<dbReference type="GO" id="GO:0008168">
    <property type="term" value="F:methyltransferase activity"/>
    <property type="evidence" value="ECO:0007669"/>
    <property type="project" value="UniProtKB-KW"/>
</dbReference>
<keyword evidence="2" id="KW-0808">Transferase</keyword>
<name>A0A9X0CE65_9CNID</name>
<dbReference type="Gene3D" id="3.40.50.150">
    <property type="entry name" value="Vaccinia Virus protein VP39"/>
    <property type="match status" value="1"/>
</dbReference>
<evidence type="ECO:0000313" key="2">
    <source>
        <dbReference type="EMBL" id="KAJ7323085.1"/>
    </source>
</evidence>
<evidence type="ECO:0000313" key="3">
    <source>
        <dbReference type="Proteomes" id="UP001163046"/>
    </source>
</evidence>
<reference evidence="2" key="1">
    <citation type="submission" date="2023-01" db="EMBL/GenBank/DDBJ databases">
        <title>Genome assembly of the deep-sea coral Lophelia pertusa.</title>
        <authorList>
            <person name="Herrera S."/>
            <person name="Cordes E."/>
        </authorList>
    </citation>
    <scope>NUCLEOTIDE SEQUENCE</scope>
    <source>
        <strain evidence="2">USNM1676648</strain>
        <tissue evidence="2">Polyp</tissue>
    </source>
</reference>
<gene>
    <name evidence="2" type="primary">WBSCR27_22</name>
    <name evidence="2" type="ORF">OS493_032656</name>
</gene>
<proteinExistence type="predicted"/>
<sequence length="101" mass="10974">MVRNAHDNWAETYEQDMITSDFKSPDALVTELQKAAESIFSAVMGKDALKLLDIGAGTGLVGQKLAARGFTNLEAIDLSPKMLAVAEKKNLYQKLVCDSVL</sequence>
<dbReference type="EMBL" id="MU827818">
    <property type="protein sequence ID" value="KAJ7323085.1"/>
    <property type="molecule type" value="Genomic_DNA"/>
</dbReference>
<accession>A0A9X0CE65</accession>
<evidence type="ECO:0000259" key="1">
    <source>
        <dbReference type="Pfam" id="PF13649"/>
    </source>
</evidence>
<organism evidence="2 3">
    <name type="scientific">Desmophyllum pertusum</name>
    <dbReference type="NCBI Taxonomy" id="174260"/>
    <lineage>
        <taxon>Eukaryota</taxon>
        <taxon>Metazoa</taxon>
        <taxon>Cnidaria</taxon>
        <taxon>Anthozoa</taxon>
        <taxon>Hexacorallia</taxon>
        <taxon>Scleractinia</taxon>
        <taxon>Caryophylliina</taxon>
        <taxon>Caryophylliidae</taxon>
        <taxon>Desmophyllum</taxon>
    </lineage>
</organism>
<dbReference type="Pfam" id="PF13649">
    <property type="entry name" value="Methyltransf_25"/>
    <property type="match status" value="1"/>
</dbReference>
<dbReference type="InterPro" id="IPR041698">
    <property type="entry name" value="Methyltransf_25"/>
</dbReference>
<protein>
    <submittedName>
        <fullName evidence="2">UbiE/COQ5 methyltransferase</fullName>
    </submittedName>
</protein>
<dbReference type="CDD" id="cd02440">
    <property type="entry name" value="AdoMet_MTases"/>
    <property type="match status" value="1"/>
</dbReference>
<dbReference type="GO" id="GO:0032259">
    <property type="term" value="P:methylation"/>
    <property type="evidence" value="ECO:0007669"/>
    <property type="project" value="UniProtKB-KW"/>
</dbReference>
<comment type="caution">
    <text evidence="2">The sequence shown here is derived from an EMBL/GenBank/DDBJ whole genome shotgun (WGS) entry which is preliminary data.</text>
</comment>